<reference evidence="1" key="1">
    <citation type="submission" date="2021-01" db="EMBL/GenBank/DDBJ databases">
        <authorList>
            <person name="Corre E."/>
            <person name="Pelletier E."/>
            <person name="Niang G."/>
            <person name="Scheremetjew M."/>
            <person name="Finn R."/>
            <person name="Kale V."/>
            <person name="Holt S."/>
            <person name="Cochrane G."/>
            <person name="Meng A."/>
            <person name="Brown T."/>
            <person name="Cohen L."/>
        </authorList>
    </citation>
    <scope>NUCLEOTIDE SEQUENCE</scope>
    <source>
        <strain evidence="1">NIES-381</strain>
    </source>
</reference>
<organism evidence="1">
    <name type="scientific">Eutreptiella gymnastica</name>
    <dbReference type="NCBI Taxonomy" id="73025"/>
    <lineage>
        <taxon>Eukaryota</taxon>
        <taxon>Discoba</taxon>
        <taxon>Euglenozoa</taxon>
        <taxon>Euglenida</taxon>
        <taxon>Spirocuta</taxon>
        <taxon>Euglenophyceae</taxon>
        <taxon>Eutreptiales</taxon>
        <taxon>Eutreptiaceae</taxon>
        <taxon>Eutreptiella</taxon>
    </lineage>
</organism>
<gene>
    <name evidence="1" type="ORF">EGYM00392_LOCUS46679</name>
</gene>
<protein>
    <submittedName>
        <fullName evidence="1">Uncharacterized protein</fullName>
    </submittedName>
</protein>
<dbReference type="AlphaFoldDB" id="A0A7S1J7X9"/>
<proteinExistence type="predicted"/>
<evidence type="ECO:0000313" key="1">
    <source>
        <dbReference type="EMBL" id="CAD9035525.1"/>
    </source>
</evidence>
<dbReference type="EMBL" id="HBGA01126288">
    <property type="protein sequence ID" value="CAD9035525.1"/>
    <property type="molecule type" value="Transcribed_RNA"/>
</dbReference>
<accession>A0A7S1J7X9</accession>
<name>A0A7S1J7X9_9EUGL</name>
<sequence length="128" mass="13359">MVTANVAHEAGLLASLFAGSLQGCKDAAVVWLCSPVAEGEQNPGWHHWASAPKTFLCLPVPHSAFGWMCVPLARRYRLTTAVRSSPGSVPCICLASTSGSLERSGVSAPCADCSASFKSTYQGAQTSM</sequence>